<dbReference type="Proteomes" id="UP001378592">
    <property type="component" value="Unassembled WGS sequence"/>
</dbReference>
<comment type="caution">
    <text evidence="2">The sequence shown here is derived from an EMBL/GenBank/DDBJ whole genome shotgun (WGS) entry which is preliminary data.</text>
</comment>
<feature type="compositionally biased region" description="Basic and acidic residues" evidence="1">
    <location>
        <begin position="166"/>
        <end position="186"/>
    </location>
</feature>
<evidence type="ECO:0000313" key="3">
    <source>
        <dbReference type="Proteomes" id="UP001378592"/>
    </source>
</evidence>
<accession>A0AAN9VCA2</accession>
<organism evidence="2 3">
    <name type="scientific">Gryllus longicercus</name>
    <dbReference type="NCBI Taxonomy" id="2509291"/>
    <lineage>
        <taxon>Eukaryota</taxon>
        <taxon>Metazoa</taxon>
        <taxon>Ecdysozoa</taxon>
        <taxon>Arthropoda</taxon>
        <taxon>Hexapoda</taxon>
        <taxon>Insecta</taxon>
        <taxon>Pterygota</taxon>
        <taxon>Neoptera</taxon>
        <taxon>Polyneoptera</taxon>
        <taxon>Orthoptera</taxon>
        <taxon>Ensifera</taxon>
        <taxon>Gryllidea</taxon>
        <taxon>Grylloidea</taxon>
        <taxon>Gryllidae</taxon>
        <taxon>Gryllinae</taxon>
        <taxon>Gryllus</taxon>
    </lineage>
</organism>
<feature type="compositionally biased region" description="Basic residues" evidence="1">
    <location>
        <begin position="38"/>
        <end position="50"/>
    </location>
</feature>
<protein>
    <submittedName>
        <fullName evidence="2">Uncharacterized protein</fullName>
    </submittedName>
</protein>
<reference evidence="2 3" key="1">
    <citation type="submission" date="2024-03" db="EMBL/GenBank/DDBJ databases">
        <title>The genome assembly and annotation of the cricket Gryllus longicercus Weissman &amp; Gray.</title>
        <authorList>
            <person name="Szrajer S."/>
            <person name="Gray D."/>
            <person name="Ylla G."/>
        </authorList>
    </citation>
    <scope>NUCLEOTIDE SEQUENCE [LARGE SCALE GENOMIC DNA]</scope>
    <source>
        <strain evidence="2">DAG 2021-001</strain>
        <tissue evidence="2">Whole body minus gut</tissue>
    </source>
</reference>
<dbReference type="AlphaFoldDB" id="A0AAN9VCA2"/>
<name>A0AAN9VCA2_9ORTH</name>
<dbReference type="EMBL" id="JAZDUA010000389">
    <property type="protein sequence ID" value="KAK7793306.1"/>
    <property type="molecule type" value="Genomic_DNA"/>
</dbReference>
<feature type="compositionally biased region" description="Low complexity" evidence="1">
    <location>
        <begin position="147"/>
        <end position="165"/>
    </location>
</feature>
<gene>
    <name evidence="2" type="ORF">R5R35_007631</name>
</gene>
<proteinExistence type="predicted"/>
<keyword evidence="3" id="KW-1185">Reference proteome</keyword>
<feature type="region of interest" description="Disordered" evidence="1">
    <location>
        <begin position="35"/>
        <end position="102"/>
    </location>
</feature>
<feature type="compositionally biased region" description="Low complexity" evidence="1">
    <location>
        <begin position="61"/>
        <end position="100"/>
    </location>
</feature>
<feature type="region of interest" description="Disordered" evidence="1">
    <location>
        <begin position="135"/>
        <end position="198"/>
    </location>
</feature>
<evidence type="ECO:0000313" key="2">
    <source>
        <dbReference type="EMBL" id="KAK7793306.1"/>
    </source>
</evidence>
<sequence>MVIVLPAVEGVGAPGRGAAGGMTVDEMTVTTGGSKLQLAHHHHHHHHHHHLGGDEEDASPRRPASASPPGGGSAPPAGSAPLPPATLHHLPTHHQTTQQQRSSRFMITDILAGGHGPSSSPAPAGVNGPGAGVGVGLALPPPPPALAPGAGAPRSPCSSPASSSDGPRDLSLHCRDGDLSDGHESGTDSGLPGDASSVCSNGECQCSRHVRPYFAPQEIPAVRVKKKKEVSHGL</sequence>
<evidence type="ECO:0000256" key="1">
    <source>
        <dbReference type="SAM" id="MobiDB-lite"/>
    </source>
</evidence>